<reference evidence="6" key="1">
    <citation type="submission" date="2020-11" db="EMBL/GenBank/DDBJ databases">
        <title>Isolation and identification of active actinomycetes.</title>
        <authorList>
            <person name="Sun X."/>
        </authorList>
    </citation>
    <scope>NUCLEOTIDE SEQUENCE</scope>
    <source>
        <strain evidence="6">NEAU-A11</strain>
    </source>
</reference>
<evidence type="ECO:0000313" key="7">
    <source>
        <dbReference type="Proteomes" id="UP000598146"/>
    </source>
</evidence>
<dbReference type="RefSeq" id="WP_196417628.1">
    <property type="nucleotide sequence ID" value="NZ_JADQTO010000017.1"/>
</dbReference>
<evidence type="ECO:0000313" key="6">
    <source>
        <dbReference type="EMBL" id="MBG0565849.1"/>
    </source>
</evidence>
<comment type="caution">
    <text evidence="6">The sequence shown here is derived from an EMBL/GenBank/DDBJ whole genome shotgun (WGS) entry which is preliminary data.</text>
</comment>
<dbReference type="EMBL" id="JADQTO010000017">
    <property type="protein sequence ID" value="MBG0565849.1"/>
    <property type="molecule type" value="Genomic_DNA"/>
</dbReference>
<dbReference type="AlphaFoldDB" id="A0A931CBX9"/>
<keyword evidence="1" id="KW-0805">Transcription regulation</keyword>
<organism evidence="6 7">
    <name type="scientific">Actinoplanes aureus</name>
    <dbReference type="NCBI Taxonomy" id="2792083"/>
    <lineage>
        <taxon>Bacteria</taxon>
        <taxon>Bacillati</taxon>
        <taxon>Actinomycetota</taxon>
        <taxon>Actinomycetes</taxon>
        <taxon>Micromonosporales</taxon>
        <taxon>Micromonosporaceae</taxon>
        <taxon>Actinoplanes</taxon>
    </lineage>
</organism>
<dbReference type="Proteomes" id="UP000598146">
    <property type="component" value="Unassembled WGS sequence"/>
</dbReference>
<dbReference type="PANTHER" id="PTHR30055:SF234">
    <property type="entry name" value="HTH-TYPE TRANSCRIPTIONAL REGULATOR BETI"/>
    <property type="match status" value="1"/>
</dbReference>
<evidence type="ECO:0000256" key="3">
    <source>
        <dbReference type="ARBA" id="ARBA00023163"/>
    </source>
</evidence>
<evidence type="ECO:0000256" key="1">
    <source>
        <dbReference type="ARBA" id="ARBA00023015"/>
    </source>
</evidence>
<dbReference type="Pfam" id="PF00440">
    <property type="entry name" value="TetR_N"/>
    <property type="match status" value="1"/>
</dbReference>
<dbReference type="PANTHER" id="PTHR30055">
    <property type="entry name" value="HTH-TYPE TRANSCRIPTIONAL REGULATOR RUTR"/>
    <property type="match status" value="1"/>
</dbReference>
<feature type="domain" description="HTH tetR-type" evidence="5">
    <location>
        <begin position="10"/>
        <end position="70"/>
    </location>
</feature>
<keyword evidence="2 4" id="KW-0238">DNA-binding</keyword>
<name>A0A931CBX9_9ACTN</name>
<evidence type="ECO:0000256" key="2">
    <source>
        <dbReference type="ARBA" id="ARBA00023125"/>
    </source>
</evidence>
<dbReference type="GO" id="GO:0000976">
    <property type="term" value="F:transcription cis-regulatory region binding"/>
    <property type="evidence" value="ECO:0007669"/>
    <property type="project" value="TreeGrafter"/>
</dbReference>
<proteinExistence type="predicted"/>
<dbReference type="SUPFAM" id="SSF46689">
    <property type="entry name" value="Homeodomain-like"/>
    <property type="match status" value="1"/>
</dbReference>
<keyword evidence="3" id="KW-0804">Transcription</keyword>
<dbReference type="GO" id="GO:0003700">
    <property type="term" value="F:DNA-binding transcription factor activity"/>
    <property type="evidence" value="ECO:0007669"/>
    <property type="project" value="TreeGrafter"/>
</dbReference>
<dbReference type="PRINTS" id="PR00455">
    <property type="entry name" value="HTHTETR"/>
</dbReference>
<gene>
    <name evidence="6" type="ORF">I4J89_30810</name>
</gene>
<sequence>MPRTQAERRAATVDALLDATLRSLVEVGLAATTTRGVAQRAGVSQGAQQHHFPTKALLVDATIIRLMEQFVAGLRAASITGDTAEERLHRLLDQLWETHNRPVIAVVHEVFTVARTDPETARLLAATLTTVHDDIVALAAELMPSYAAAPGFRDVMLTTLAAIRATAQIAAIPGTAGAVPRWETLREILARQFIRYA</sequence>
<feature type="DNA-binding region" description="H-T-H motif" evidence="4">
    <location>
        <begin position="33"/>
        <end position="52"/>
    </location>
</feature>
<dbReference type="Gene3D" id="1.10.357.10">
    <property type="entry name" value="Tetracycline Repressor, domain 2"/>
    <property type="match status" value="1"/>
</dbReference>
<keyword evidence="7" id="KW-1185">Reference proteome</keyword>
<dbReference type="InterPro" id="IPR001647">
    <property type="entry name" value="HTH_TetR"/>
</dbReference>
<evidence type="ECO:0000259" key="5">
    <source>
        <dbReference type="PROSITE" id="PS50977"/>
    </source>
</evidence>
<protein>
    <submittedName>
        <fullName evidence="6">TetR family transcriptional regulator</fullName>
    </submittedName>
</protein>
<accession>A0A931CBX9</accession>
<evidence type="ECO:0000256" key="4">
    <source>
        <dbReference type="PROSITE-ProRule" id="PRU00335"/>
    </source>
</evidence>
<dbReference type="InterPro" id="IPR050109">
    <property type="entry name" value="HTH-type_TetR-like_transc_reg"/>
</dbReference>
<dbReference type="PROSITE" id="PS50977">
    <property type="entry name" value="HTH_TETR_2"/>
    <property type="match status" value="1"/>
</dbReference>
<dbReference type="InterPro" id="IPR009057">
    <property type="entry name" value="Homeodomain-like_sf"/>
</dbReference>